<dbReference type="InterPro" id="IPR035999">
    <property type="entry name" value="Sec7_dom_sf"/>
</dbReference>
<sequence length="520" mass="58727">MSETTSVSGPSGAGSGDLFEGANMQVSDLPLALLAGETPRAYSRRLYRYTEEDKTYSGRTAALLASREAPFLRSALESYIARFRFESYPLDMALRQFLAWERLPTEAQQVDRILAAFAAVYAGLHPGIMDEHQTYLLAFALILLHTSTFNRSVRSPMSKADFLGVASPTDLPRAVLEYMYDNVTLLEFVHMHDETRHKRRSAVREQDAVYKLLTTGDVVQLQTAVDWEACFQVPAVSAAQLMDECDVQDLHKTVCQSPMIELRARKKSEATHLVRLVRMGAVRRRDERTRRWSTWGLCITGSALLWFRKAEAVLALQAQIAGARRYHRDLTSSMHPDDVMPLADLLCVQDKDTLRLCSARKRTRLETSDAAMWMAEINYIASLASCGLVWDDASTMHDDVRWEFQLLHQPLAGPLITGQVSYWAASTSPAVWQETLAAVERLWNEAECRRADLFAESQRGVGHARHLRLLTPMQRMTREKLEQASHDLLHTLTAAQWELARIACRVHALAAVHQAFHSDI</sequence>
<dbReference type="GO" id="GO:0032012">
    <property type="term" value="P:regulation of ARF protein signal transduction"/>
    <property type="evidence" value="ECO:0007669"/>
    <property type="project" value="InterPro"/>
</dbReference>
<organism evidence="2 3">
    <name type="scientific">Malassezia japonica</name>
    <dbReference type="NCBI Taxonomy" id="223818"/>
    <lineage>
        <taxon>Eukaryota</taxon>
        <taxon>Fungi</taxon>
        <taxon>Dikarya</taxon>
        <taxon>Basidiomycota</taxon>
        <taxon>Ustilaginomycotina</taxon>
        <taxon>Malasseziomycetes</taxon>
        <taxon>Malasseziales</taxon>
        <taxon>Malasseziaceae</taxon>
        <taxon>Malassezia</taxon>
    </lineage>
</organism>
<evidence type="ECO:0000259" key="1">
    <source>
        <dbReference type="PROSITE" id="PS50190"/>
    </source>
</evidence>
<dbReference type="Proteomes" id="UP001217754">
    <property type="component" value="Chromosome 2"/>
</dbReference>
<dbReference type="EMBL" id="CP119959">
    <property type="protein sequence ID" value="WFD38283.1"/>
    <property type="molecule type" value="Genomic_DNA"/>
</dbReference>
<evidence type="ECO:0000313" key="2">
    <source>
        <dbReference type="EMBL" id="WFD38283.1"/>
    </source>
</evidence>
<dbReference type="SUPFAM" id="SSF48425">
    <property type="entry name" value="Sec7 domain"/>
    <property type="match status" value="1"/>
</dbReference>
<dbReference type="InterPro" id="IPR023394">
    <property type="entry name" value="Sec7_C_sf"/>
</dbReference>
<protein>
    <recommendedName>
        <fullName evidence="1">SEC7 domain-containing protein</fullName>
    </recommendedName>
</protein>
<dbReference type="GeneID" id="85224881"/>
<proteinExistence type="predicted"/>
<reference evidence="2" key="1">
    <citation type="submission" date="2023-03" db="EMBL/GenBank/DDBJ databases">
        <title>Mating type loci evolution in Malassezia.</title>
        <authorList>
            <person name="Coelho M.A."/>
        </authorList>
    </citation>
    <scope>NUCLEOTIDE SEQUENCE</scope>
    <source>
        <strain evidence="2">CBS 9431</strain>
    </source>
</reference>
<dbReference type="PANTHER" id="PTHR10663:SF405">
    <property type="entry name" value="ARF GUANINE NUCLEOTIDE EXCHANGE FACTOR SYT1"/>
    <property type="match status" value="1"/>
</dbReference>
<evidence type="ECO:0000313" key="3">
    <source>
        <dbReference type="Proteomes" id="UP001217754"/>
    </source>
</evidence>
<dbReference type="InterPro" id="IPR000904">
    <property type="entry name" value="Sec7_dom"/>
</dbReference>
<dbReference type="RefSeq" id="XP_060121180.1">
    <property type="nucleotide sequence ID" value="XM_060265197.1"/>
</dbReference>
<gene>
    <name evidence="2" type="ORF">MJAP1_001232</name>
</gene>
<name>A0AAF0EW84_9BASI</name>
<dbReference type="GO" id="GO:0005085">
    <property type="term" value="F:guanyl-nucleotide exchange factor activity"/>
    <property type="evidence" value="ECO:0007669"/>
    <property type="project" value="InterPro"/>
</dbReference>
<dbReference type="PROSITE" id="PS50190">
    <property type="entry name" value="SEC7"/>
    <property type="match status" value="1"/>
</dbReference>
<accession>A0AAF0EW84</accession>
<dbReference type="Gene3D" id="1.10.1000.11">
    <property type="entry name" value="Arf Nucleotide-binding Site Opener,domain 2"/>
    <property type="match status" value="1"/>
</dbReference>
<feature type="domain" description="SEC7" evidence="1">
    <location>
        <begin position="20"/>
        <end position="186"/>
    </location>
</feature>
<dbReference type="AlphaFoldDB" id="A0AAF0EW84"/>
<keyword evidence="3" id="KW-1185">Reference proteome</keyword>
<dbReference type="SMART" id="SM00222">
    <property type="entry name" value="Sec7"/>
    <property type="match status" value="1"/>
</dbReference>
<dbReference type="Pfam" id="PF01369">
    <property type="entry name" value="Sec7"/>
    <property type="match status" value="1"/>
</dbReference>
<dbReference type="PANTHER" id="PTHR10663">
    <property type="entry name" value="GUANYL-NUCLEOTIDE EXCHANGE FACTOR"/>
    <property type="match status" value="1"/>
</dbReference>